<evidence type="ECO:0000313" key="1">
    <source>
        <dbReference type="EMBL" id="NIJ54407.1"/>
    </source>
</evidence>
<evidence type="ECO:0000313" key="2">
    <source>
        <dbReference type="Proteomes" id="UP001179181"/>
    </source>
</evidence>
<reference evidence="1 2" key="1">
    <citation type="submission" date="2020-03" db="EMBL/GenBank/DDBJ databases">
        <title>Genomic Encyclopedia of Type Strains, Phase IV (KMG-IV): sequencing the most valuable type-strain genomes for metagenomic binning, comparative biology and taxonomic classification.</title>
        <authorList>
            <person name="Goeker M."/>
        </authorList>
    </citation>
    <scope>NUCLEOTIDE SEQUENCE [LARGE SCALE GENOMIC DNA]</scope>
    <source>
        <strain evidence="1 2">DSM 102865</strain>
    </source>
</reference>
<dbReference type="Gene3D" id="1.10.10.10">
    <property type="entry name" value="Winged helix-like DNA-binding domain superfamily/Winged helix DNA-binding domain"/>
    <property type="match status" value="1"/>
</dbReference>
<dbReference type="InterPro" id="IPR036388">
    <property type="entry name" value="WH-like_DNA-bd_sf"/>
</dbReference>
<keyword evidence="2" id="KW-1185">Reference proteome</keyword>
<organism evidence="1 2">
    <name type="scientific">Dyadobacter arcticus</name>
    <dbReference type="NCBI Taxonomy" id="1078754"/>
    <lineage>
        <taxon>Bacteria</taxon>
        <taxon>Pseudomonadati</taxon>
        <taxon>Bacteroidota</taxon>
        <taxon>Cytophagia</taxon>
        <taxon>Cytophagales</taxon>
        <taxon>Spirosomataceae</taxon>
        <taxon>Dyadobacter</taxon>
    </lineage>
</organism>
<comment type="caution">
    <text evidence="1">The sequence shown here is derived from an EMBL/GenBank/DDBJ whole genome shotgun (WGS) entry which is preliminary data.</text>
</comment>
<dbReference type="RefSeq" id="WP_167272537.1">
    <property type="nucleotide sequence ID" value="NZ_JAASQJ010000003.1"/>
</dbReference>
<dbReference type="EMBL" id="JAASQJ010000003">
    <property type="protein sequence ID" value="NIJ54407.1"/>
    <property type="molecule type" value="Genomic_DNA"/>
</dbReference>
<protein>
    <recommendedName>
        <fullName evidence="3">ASCH domain-containing protein</fullName>
    </recommendedName>
</protein>
<dbReference type="Proteomes" id="UP001179181">
    <property type="component" value="Unassembled WGS sequence"/>
</dbReference>
<name>A0ABX0UN51_9BACT</name>
<evidence type="ECO:0008006" key="3">
    <source>
        <dbReference type="Google" id="ProtNLM"/>
    </source>
</evidence>
<proteinExistence type="predicted"/>
<accession>A0ABX0UN51</accession>
<gene>
    <name evidence="1" type="ORF">FHS68_003589</name>
</gene>
<sequence>MLFTMKHLGEIKSGKITLAFRKWKKLAVKNGSRVQTGIGLVEISALSECNRNDISEQDAIQAGFRDSKSLLAALDKFTEGSIYKMDVKYFSEDPRIDLREQPTMPDEEFEALKEKLTRLDQASKLGNWTIKVLRAIQENPKLRAADLAVKAKKEKEWLKLNVRKLKNLGLTISHEPGYTLSPLGEHYLERVGTRKA</sequence>